<keyword evidence="3" id="KW-1185">Reference proteome</keyword>
<sequence>MDISTTSDTALMQQIGLFVQQVRIQQQQTQATIAQAAGVNRSTLVKLENGGGANLLSFIQILRALHQLHVLSNFTQTEPIISPIAMAKLQLKQRKRVRTTS</sequence>
<gene>
    <name evidence="2" type="ORF">ACFOWM_00320</name>
</gene>
<name>A0ABV8QLY2_9BACT</name>
<evidence type="ECO:0000313" key="2">
    <source>
        <dbReference type="EMBL" id="MFC4261306.1"/>
    </source>
</evidence>
<dbReference type="Pfam" id="PF01381">
    <property type="entry name" value="HTH_3"/>
    <property type="match status" value="1"/>
</dbReference>
<evidence type="ECO:0000313" key="3">
    <source>
        <dbReference type="Proteomes" id="UP001595907"/>
    </source>
</evidence>
<comment type="caution">
    <text evidence="2">The sequence shown here is derived from an EMBL/GenBank/DDBJ whole genome shotgun (WGS) entry which is preliminary data.</text>
</comment>
<dbReference type="Gene3D" id="1.10.260.40">
    <property type="entry name" value="lambda repressor-like DNA-binding domains"/>
    <property type="match status" value="1"/>
</dbReference>
<proteinExistence type="predicted"/>
<organism evidence="2 3">
    <name type="scientific">Ferruginibacter yonginensis</name>
    <dbReference type="NCBI Taxonomy" id="1310416"/>
    <lineage>
        <taxon>Bacteria</taxon>
        <taxon>Pseudomonadati</taxon>
        <taxon>Bacteroidota</taxon>
        <taxon>Chitinophagia</taxon>
        <taxon>Chitinophagales</taxon>
        <taxon>Chitinophagaceae</taxon>
        <taxon>Ferruginibacter</taxon>
    </lineage>
</organism>
<dbReference type="RefSeq" id="WP_379705402.1">
    <property type="nucleotide sequence ID" value="NZ_JBHSCZ010000001.1"/>
</dbReference>
<dbReference type="InterPro" id="IPR001387">
    <property type="entry name" value="Cro/C1-type_HTH"/>
</dbReference>
<accession>A0ABV8QLY2</accession>
<reference evidence="3" key="1">
    <citation type="journal article" date="2019" name="Int. J. Syst. Evol. Microbiol.">
        <title>The Global Catalogue of Microorganisms (GCM) 10K type strain sequencing project: providing services to taxonomists for standard genome sequencing and annotation.</title>
        <authorList>
            <consortium name="The Broad Institute Genomics Platform"/>
            <consortium name="The Broad Institute Genome Sequencing Center for Infectious Disease"/>
            <person name="Wu L."/>
            <person name="Ma J."/>
        </authorList>
    </citation>
    <scope>NUCLEOTIDE SEQUENCE [LARGE SCALE GENOMIC DNA]</scope>
    <source>
        <strain evidence="3">CECT 8289</strain>
    </source>
</reference>
<protein>
    <submittedName>
        <fullName evidence="2">Helix-turn-helix domain-containing protein</fullName>
    </submittedName>
</protein>
<dbReference type="Proteomes" id="UP001595907">
    <property type="component" value="Unassembled WGS sequence"/>
</dbReference>
<dbReference type="InterPro" id="IPR010982">
    <property type="entry name" value="Lambda_DNA-bd_dom_sf"/>
</dbReference>
<evidence type="ECO:0000259" key="1">
    <source>
        <dbReference type="Pfam" id="PF01381"/>
    </source>
</evidence>
<dbReference type="EMBL" id="JBHSCZ010000001">
    <property type="protein sequence ID" value="MFC4261306.1"/>
    <property type="molecule type" value="Genomic_DNA"/>
</dbReference>
<dbReference type="SUPFAM" id="SSF47413">
    <property type="entry name" value="lambda repressor-like DNA-binding domains"/>
    <property type="match status" value="1"/>
</dbReference>
<feature type="domain" description="HTH cro/C1-type" evidence="1">
    <location>
        <begin position="20"/>
        <end position="65"/>
    </location>
</feature>